<accession>A0A8S5TLI0</accession>
<sequence>MELVHAKNGGLVECSDELGAVLKASGSYKDKTAKAQRRKKAQDEESVSREE</sequence>
<name>A0A8S5TLI0_9CAUD</name>
<feature type="compositionally biased region" description="Basic and acidic residues" evidence="1">
    <location>
        <begin position="41"/>
        <end position="51"/>
    </location>
</feature>
<dbReference type="EMBL" id="BK032847">
    <property type="protein sequence ID" value="DAF63976.1"/>
    <property type="molecule type" value="Genomic_DNA"/>
</dbReference>
<feature type="region of interest" description="Disordered" evidence="1">
    <location>
        <begin position="25"/>
        <end position="51"/>
    </location>
</feature>
<organism evidence="2">
    <name type="scientific">Siphoviridae sp. ctGkF2</name>
    <dbReference type="NCBI Taxonomy" id="2827823"/>
    <lineage>
        <taxon>Viruses</taxon>
        <taxon>Duplodnaviria</taxon>
        <taxon>Heunggongvirae</taxon>
        <taxon>Uroviricota</taxon>
        <taxon>Caudoviricetes</taxon>
    </lineage>
</organism>
<proteinExistence type="predicted"/>
<dbReference type="Pfam" id="PF23976">
    <property type="entry name" value="DUF7302"/>
    <property type="match status" value="1"/>
</dbReference>
<evidence type="ECO:0000313" key="2">
    <source>
        <dbReference type="EMBL" id="DAF63976.1"/>
    </source>
</evidence>
<dbReference type="InterPro" id="IPR055726">
    <property type="entry name" value="DUF7302"/>
</dbReference>
<evidence type="ECO:0000256" key="1">
    <source>
        <dbReference type="SAM" id="MobiDB-lite"/>
    </source>
</evidence>
<protein>
    <submittedName>
        <fullName evidence="2">Uncharacterized protein</fullName>
    </submittedName>
</protein>
<reference evidence="2" key="1">
    <citation type="journal article" date="2021" name="Proc. Natl. Acad. Sci. U.S.A.">
        <title>A Catalog of Tens of Thousands of Viruses from Human Metagenomes Reveals Hidden Associations with Chronic Diseases.</title>
        <authorList>
            <person name="Tisza M.J."/>
            <person name="Buck C.B."/>
        </authorList>
    </citation>
    <scope>NUCLEOTIDE SEQUENCE</scope>
    <source>
        <strain evidence="2">CtGkF2</strain>
    </source>
</reference>